<gene>
    <name evidence="1" type="ORF">CEV08_01920</name>
</gene>
<sequence>MAKLALLILKGVHINSLLHIDKNPIDSDLWTILGSKIEHTRTMKFFTKLQQLRLHRALKTWINRFAIKIWPPSSKIIKKHVKGFLIVRQRM</sequence>
<accession>A0A2M6UX58</accession>
<dbReference type="AlphaFoldDB" id="A0A2M6UX58"/>
<evidence type="ECO:0000313" key="1">
    <source>
        <dbReference type="EMBL" id="PIT70736.1"/>
    </source>
</evidence>
<comment type="caution">
    <text evidence="1">The sequence shown here is derived from an EMBL/GenBank/DDBJ whole genome shotgun (WGS) entry which is preliminary data.</text>
</comment>
<protein>
    <submittedName>
        <fullName evidence="1">Uncharacterized protein</fullName>
    </submittedName>
</protein>
<proteinExistence type="predicted"/>
<dbReference type="EMBL" id="NJPP01000003">
    <property type="protein sequence ID" value="PIT70736.1"/>
    <property type="molecule type" value="Genomic_DNA"/>
</dbReference>
<evidence type="ECO:0000313" key="2">
    <source>
        <dbReference type="Proteomes" id="UP000230791"/>
    </source>
</evidence>
<name>A0A2M6UX58_9HYPH</name>
<reference evidence="1 2" key="1">
    <citation type="submission" date="2017-06" db="EMBL/GenBank/DDBJ databases">
        <title>Draft genome of Bartonella tribocorum C635.</title>
        <authorList>
            <person name="Hadjadj L."/>
            <person name="Jiyipong T."/>
            <person name="Diene S.M."/>
            <person name="Morand S."/>
            <person name="Rolain J.-M."/>
        </authorList>
    </citation>
    <scope>NUCLEOTIDE SEQUENCE [LARGE SCALE GENOMIC DNA]</scope>
    <source>
        <strain evidence="1 2">C635</strain>
    </source>
</reference>
<dbReference type="Proteomes" id="UP000230791">
    <property type="component" value="Unassembled WGS sequence"/>
</dbReference>
<organism evidence="1 2">
    <name type="scientific">Bartonella tribocorum</name>
    <dbReference type="NCBI Taxonomy" id="85701"/>
    <lineage>
        <taxon>Bacteria</taxon>
        <taxon>Pseudomonadati</taxon>
        <taxon>Pseudomonadota</taxon>
        <taxon>Alphaproteobacteria</taxon>
        <taxon>Hyphomicrobiales</taxon>
        <taxon>Bartonellaceae</taxon>
        <taxon>Bartonella</taxon>
    </lineage>
</organism>